<proteinExistence type="predicted"/>
<protein>
    <recommendedName>
        <fullName evidence="2">Phage antitermination protein Q</fullName>
    </recommendedName>
</protein>
<name>A0A5U0QQS9_SALER</name>
<accession>A0A5U0QQS9</accession>
<organism evidence="1">
    <name type="scientific">Salmonella enterica</name>
    <name type="common">Salmonella choleraesuis</name>
    <dbReference type="NCBI Taxonomy" id="28901"/>
    <lineage>
        <taxon>Bacteria</taxon>
        <taxon>Pseudomonadati</taxon>
        <taxon>Pseudomonadota</taxon>
        <taxon>Gammaproteobacteria</taxon>
        <taxon>Enterobacterales</taxon>
        <taxon>Enterobacteriaceae</taxon>
        <taxon>Salmonella</taxon>
    </lineage>
</organism>
<dbReference type="EMBL" id="AAGIRW010000059">
    <property type="protein sequence ID" value="EBO4965914.1"/>
    <property type="molecule type" value="Genomic_DNA"/>
</dbReference>
<dbReference type="Pfam" id="PF06323">
    <property type="entry name" value="Phage_antiter_Q"/>
    <property type="match status" value="1"/>
</dbReference>
<sequence length="275" mass="32134">MGRAERQSVVVAGENAGRSDRYWCNNRSEGETVTPQTITWVRNNVIFALNCGEKPQRGQLVAFEGFSRATTKRYGRHRERTLKIGNRWYCRDTDPVYVLETARNKKQREMITPEEFSSASWRRAIYSLDDYKKAWILYCYGGKQTYMNHMLVCEYIWMQMHNRLRASRKRITDDMTGNLITLAGIMTWNAAQLMGGKDNAEIFAATYAAQEIGVKASAWSRNYKKHWQFMYDKCEELDSQALEKLMQKKLKKTKKRRKKERICSGKLFGVNLGEI</sequence>
<reference evidence="1" key="1">
    <citation type="submission" date="2018-06" db="EMBL/GenBank/DDBJ databases">
        <authorList>
            <consortium name="PulseNet: The National Subtyping Network for Foodborne Disease Surveillance"/>
            <person name="Tarr C.L."/>
            <person name="Trees E."/>
            <person name="Katz L.S."/>
            <person name="Carleton-Romer H.A."/>
            <person name="Stroika S."/>
            <person name="Kucerova Z."/>
            <person name="Roache K.F."/>
            <person name="Sabol A.L."/>
            <person name="Besser J."/>
            <person name="Gerner-Smidt P."/>
        </authorList>
    </citation>
    <scope>NUCLEOTIDE SEQUENCE</scope>
    <source>
        <strain evidence="1">PNUSAS037973</strain>
    </source>
</reference>
<evidence type="ECO:0008006" key="2">
    <source>
        <dbReference type="Google" id="ProtNLM"/>
    </source>
</evidence>
<comment type="caution">
    <text evidence="1">The sequence shown here is derived from an EMBL/GenBank/DDBJ whole genome shotgun (WGS) entry which is preliminary data.</text>
</comment>
<evidence type="ECO:0000313" key="1">
    <source>
        <dbReference type="EMBL" id="EBO4965914.1"/>
    </source>
</evidence>
<gene>
    <name evidence="1" type="ORF">DO374_15230</name>
</gene>
<dbReference type="AlphaFoldDB" id="A0A5U0QQS9"/>
<dbReference type="InterPro" id="IPR010455">
    <property type="entry name" value="Phage_82_GpQ"/>
</dbReference>